<feature type="transmembrane region" description="Helical" evidence="1">
    <location>
        <begin position="72"/>
        <end position="88"/>
    </location>
</feature>
<dbReference type="EMBL" id="CP049865">
    <property type="protein sequence ID" value="QIK71382.1"/>
    <property type="molecule type" value="Genomic_DNA"/>
</dbReference>
<feature type="transmembrane region" description="Helical" evidence="1">
    <location>
        <begin position="94"/>
        <end position="110"/>
    </location>
</feature>
<dbReference type="RefSeq" id="WP_166231766.1">
    <property type="nucleotide sequence ID" value="NZ_CP049865.1"/>
</dbReference>
<reference evidence="2 3" key="1">
    <citation type="submission" date="2020-03" db="EMBL/GenBank/DDBJ databases">
        <title>Propioniciclava sp. nov., isolated from Hydrophilus acuminatus.</title>
        <authorList>
            <person name="Hyun D.-W."/>
            <person name="Bae J.-W."/>
        </authorList>
    </citation>
    <scope>NUCLEOTIDE SEQUENCE [LARGE SCALE GENOMIC DNA]</scope>
    <source>
        <strain evidence="2 3">HDW11</strain>
    </source>
</reference>
<keyword evidence="3" id="KW-1185">Reference proteome</keyword>
<sequence length="329" mass="35343">MLGLAALAVSGAARAYFTVPVLPGGSFGVDLKATSALDEAAIMVAVTGKHLAFLAALIWAWRRFEASGARRYVWAAVAATVANGVLLYGTNRLAALFVAASSILAYLALFPRHRARLTAPAVAGLVVVYAFMTRARNYWDPYAAYSGPEHALRNAESLINHYLGGIHNVAISVRMAETYGAHAGLTTLLYDLVRPVPVLNLLARGDGAARTSNQYFNLEFYQSTKMDVILPAVGQGGFYVGPWLAWTVPVALLLVGVAVERWMLATRRVEHLYLGSLVLMRLGTLMGSNATIQANEMAIQFLLPIAMVWLLGEVRVRGDPSGSAGPKRG</sequence>
<keyword evidence="1" id="KW-0472">Membrane</keyword>
<evidence type="ECO:0000313" key="2">
    <source>
        <dbReference type="EMBL" id="QIK71382.1"/>
    </source>
</evidence>
<keyword evidence="1" id="KW-1133">Transmembrane helix</keyword>
<gene>
    <name evidence="2" type="ORF">G7070_02625</name>
</gene>
<evidence type="ECO:0000313" key="3">
    <source>
        <dbReference type="Proteomes" id="UP000501058"/>
    </source>
</evidence>
<protein>
    <recommendedName>
        <fullName evidence="4">Oligosaccharide repeat unit polymerase</fullName>
    </recommendedName>
</protein>
<dbReference type="KEGG" id="prv:G7070_02625"/>
<evidence type="ECO:0000256" key="1">
    <source>
        <dbReference type="SAM" id="Phobius"/>
    </source>
</evidence>
<organism evidence="2 3">
    <name type="scientific">Propioniciclava coleopterorum</name>
    <dbReference type="NCBI Taxonomy" id="2714937"/>
    <lineage>
        <taxon>Bacteria</taxon>
        <taxon>Bacillati</taxon>
        <taxon>Actinomycetota</taxon>
        <taxon>Actinomycetes</taxon>
        <taxon>Propionibacteriales</taxon>
        <taxon>Propionibacteriaceae</taxon>
        <taxon>Propioniciclava</taxon>
    </lineage>
</organism>
<feature type="transmembrane region" description="Helical" evidence="1">
    <location>
        <begin position="117"/>
        <end position="135"/>
    </location>
</feature>
<feature type="transmembrane region" description="Helical" evidence="1">
    <location>
        <begin position="39"/>
        <end position="60"/>
    </location>
</feature>
<accession>A0A6G7Y3J7</accession>
<proteinExistence type="predicted"/>
<name>A0A6G7Y3J7_9ACTN</name>
<dbReference type="Proteomes" id="UP000501058">
    <property type="component" value="Chromosome"/>
</dbReference>
<keyword evidence="1" id="KW-0812">Transmembrane</keyword>
<evidence type="ECO:0008006" key="4">
    <source>
        <dbReference type="Google" id="ProtNLM"/>
    </source>
</evidence>
<dbReference type="AlphaFoldDB" id="A0A6G7Y3J7"/>
<feature type="transmembrane region" description="Helical" evidence="1">
    <location>
        <begin position="240"/>
        <end position="259"/>
    </location>
</feature>